<dbReference type="InterPro" id="IPR041489">
    <property type="entry name" value="PDZ_6"/>
</dbReference>
<sequence>MSIVIMIGQFILGISILVILHELGHFLAARAFGIKVDKFYLFFDAWGFSLFKFTYKDVEYGIGWLPLGGYVKIAGMIDESMDTEQMQGEPQPWEFRSKPAWQRLIVMLGGVFVNIVLAIFIFWMLTARLGDSYIANSTVKYGIVPGAVGKKIGLQAGDKIIAINGQPVDRFEDLMGAKVLLDHTVLTVQRNGKDFAITVPSNIINDLSDNSPGQFISPLPRARFSIDSVVKGSNAQIAGIVKGDSVTAVNGIKIQFFDQLQAELKKNINKPVLLEIKRGNAFKTLTVNVNKDGTLGMKDGGFGVAAHFDLPEEKTIHYGFFGSLPVGAEKAWETFATNAKAIGKVFKGDAKFGKIIGGPVAIATQFGKEIIWVRFWTMVGLLSIALAFTNLLPIPALDGGHAVFLIIEMIKGKPLSDKFLERSQIVGFVLIISLMVFVFGNDIIKIVLKSKP</sequence>
<keyword evidence="11" id="KW-0479">Metal-binding</keyword>
<evidence type="ECO:0000256" key="9">
    <source>
        <dbReference type="ARBA" id="ARBA00023049"/>
    </source>
</evidence>
<evidence type="ECO:0000256" key="5">
    <source>
        <dbReference type="ARBA" id="ARBA00022692"/>
    </source>
</evidence>
<evidence type="ECO:0000259" key="12">
    <source>
        <dbReference type="SMART" id="SM00228"/>
    </source>
</evidence>
<comment type="similarity">
    <text evidence="3 11">Belongs to the peptidase M50B family.</text>
</comment>
<keyword evidence="8 11" id="KW-1133">Transmembrane helix</keyword>
<evidence type="ECO:0000256" key="1">
    <source>
        <dbReference type="ARBA" id="ARBA00001947"/>
    </source>
</evidence>
<protein>
    <recommendedName>
        <fullName evidence="11">Zinc metalloprotease</fullName>
        <ecNumber evidence="11">3.4.24.-</ecNumber>
    </recommendedName>
</protein>
<dbReference type="SMART" id="SM00228">
    <property type="entry name" value="PDZ"/>
    <property type="match status" value="2"/>
</dbReference>
<gene>
    <name evidence="13" type="primary">rseP</name>
    <name evidence="13" type="ORF">GCM10022392_11250</name>
</gene>
<keyword evidence="10 11" id="KW-0472">Membrane</keyword>
<dbReference type="NCBIfam" id="TIGR00054">
    <property type="entry name" value="RIP metalloprotease RseP"/>
    <property type="match status" value="1"/>
</dbReference>
<dbReference type="EC" id="3.4.24.-" evidence="11"/>
<evidence type="ECO:0000256" key="2">
    <source>
        <dbReference type="ARBA" id="ARBA00004141"/>
    </source>
</evidence>
<feature type="domain" description="PDZ" evidence="12">
    <location>
        <begin position="193"/>
        <end position="280"/>
    </location>
</feature>
<feature type="domain" description="PDZ" evidence="12">
    <location>
        <begin position="127"/>
        <end position="192"/>
    </location>
</feature>
<reference evidence="14" key="1">
    <citation type="journal article" date="2019" name="Int. J. Syst. Evol. Microbiol.">
        <title>The Global Catalogue of Microorganisms (GCM) 10K type strain sequencing project: providing services to taxonomists for standard genome sequencing and annotation.</title>
        <authorList>
            <consortium name="The Broad Institute Genomics Platform"/>
            <consortium name="The Broad Institute Genome Sequencing Center for Infectious Disease"/>
            <person name="Wu L."/>
            <person name="Ma J."/>
        </authorList>
    </citation>
    <scope>NUCLEOTIDE SEQUENCE [LARGE SCALE GENOMIC DNA]</scope>
    <source>
        <strain evidence="14">JCM 17085</strain>
    </source>
</reference>
<evidence type="ECO:0000256" key="8">
    <source>
        <dbReference type="ARBA" id="ARBA00022989"/>
    </source>
</evidence>
<keyword evidence="6 11" id="KW-0378">Hydrolase</keyword>
<evidence type="ECO:0000256" key="10">
    <source>
        <dbReference type="ARBA" id="ARBA00023136"/>
    </source>
</evidence>
<feature type="transmembrane region" description="Helical" evidence="11">
    <location>
        <begin position="104"/>
        <end position="125"/>
    </location>
</feature>
<evidence type="ECO:0000256" key="11">
    <source>
        <dbReference type="RuleBase" id="RU362031"/>
    </source>
</evidence>
<evidence type="ECO:0000313" key="14">
    <source>
        <dbReference type="Proteomes" id="UP001500841"/>
    </source>
</evidence>
<dbReference type="InterPro" id="IPR004387">
    <property type="entry name" value="Pept_M50_Zn"/>
</dbReference>
<proteinExistence type="inferred from homology"/>
<dbReference type="Pfam" id="PF02163">
    <property type="entry name" value="Peptidase_M50"/>
    <property type="match status" value="1"/>
</dbReference>
<evidence type="ECO:0000256" key="4">
    <source>
        <dbReference type="ARBA" id="ARBA00022670"/>
    </source>
</evidence>
<dbReference type="InterPro" id="IPR036034">
    <property type="entry name" value="PDZ_sf"/>
</dbReference>
<dbReference type="RefSeq" id="WP_345101646.1">
    <property type="nucleotide sequence ID" value="NZ_BAABCV010000003.1"/>
</dbReference>
<dbReference type="GO" id="GO:0008237">
    <property type="term" value="F:metallopeptidase activity"/>
    <property type="evidence" value="ECO:0007669"/>
    <property type="project" value="UniProtKB-KW"/>
</dbReference>
<keyword evidence="4" id="KW-0645">Protease</keyword>
<comment type="cofactor">
    <cofactor evidence="1 11">
        <name>Zn(2+)</name>
        <dbReference type="ChEBI" id="CHEBI:29105"/>
    </cofactor>
</comment>
<keyword evidence="5 11" id="KW-0812">Transmembrane</keyword>
<comment type="caution">
    <text evidence="13">The sequence shown here is derived from an EMBL/GenBank/DDBJ whole genome shotgun (WGS) entry which is preliminary data.</text>
</comment>
<dbReference type="Proteomes" id="UP001500841">
    <property type="component" value="Unassembled WGS sequence"/>
</dbReference>
<feature type="transmembrane region" description="Helical" evidence="11">
    <location>
        <begin position="425"/>
        <end position="448"/>
    </location>
</feature>
<evidence type="ECO:0000313" key="13">
    <source>
        <dbReference type="EMBL" id="GAA4091184.1"/>
    </source>
</evidence>
<keyword evidence="14" id="KW-1185">Reference proteome</keyword>
<evidence type="ECO:0000256" key="6">
    <source>
        <dbReference type="ARBA" id="ARBA00022801"/>
    </source>
</evidence>
<name>A0ABP7WKU9_9SPHI</name>
<keyword evidence="7 11" id="KW-0862">Zinc</keyword>
<dbReference type="InterPro" id="IPR001478">
    <property type="entry name" value="PDZ"/>
</dbReference>
<evidence type="ECO:0000256" key="7">
    <source>
        <dbReference type="ARBA" id="ARBA00022833"/>
    </source>
</evidence>
<evidence type="ECO:0000256" key="3">
    <source>
        <dbReference type="ARBA" id="ARBA00007931"/>
    </source>
</evidence>
<feature type="transmembrane region" description="Helical" evidence="11">
    <location>
        <begin position="6"/>
        <end position="27"/>
    </location>
</feature>
<dbReference type="PANTHER" id="PTHR42837">
    <property type="entry name" value="REGULATOR OF SIGMA-E PROTEASE RSEP"/>
    <property type="match status" value="1"/>
</dbReference>
<comment type="subcellular location">
    <subcellularLocation>
        <location evidence="2">Membrane</location>
        <topology evidence="2">Multi-pass membrane protein</topology>
    </subcellularLocation>
</comment>
<dbReference type="EMBL" id="BAABCV010000003">
    <property type="protein sequence ID" value="GAA4091184.1"/>
    <property type="molecule type" value="Genomic_DNA"/>
</dbReference>
<feature type="transmembrane region" description="Helical" evidence="11">
    <location>
        <begin position="375"/>
        <end position="394"/>
    </location>
</feature>
<keyword evidence="9 11" id="KW-0482">Metalloprotease</keyword>
<organism evidence="13 14">
    <name type="scientific">Mucilaginibacter panaciglaebae</name>
    <dbReference type="NCBI Taxonomy" id="502331"/>
    <lineage>
        <taxon>Bacteria</taxon>
        <taxon>Pseudomonadati</taxon>
        <taxon>Bacteroidota</taxon>
        <taxon>Sphingobacteriia</taxon>
        <taxon>Sphingobacteriales</taxon>
        <taxon>Sphingobacteriaceae</taxon>
        <taxon>Mucilaginibacter</taxon>
    </lineage>
</organism>
<dbReference type="PANTHER" id="PTHR42837:SF2">
    <property type="entry name" value="MEMBRANE METALLOPROTEASE ARASP2, CHLOROPLASTIC-RELATED"/>
    <property type="match status" value="1"/>
</dbReference>
<dbReference type="Pfam" id="PF17820">
    <property type="entry name" value="PDZ_6"/>
    <property type="match status" value="2"/>
</dbReference>
<dbReference type="Gene3D" id="2.30.42.10">
    <property type="match status" value="2"/>
</dbReference>
<dbReference type="SUPFAM" id="SSF50156">
    <property type="entry name" value="PDZ domain-like"/>
    <property type="match status" value="2"/>
</dbReference>
<accession>A0ABP7WKU9</accession>
<dbReference type="InterPro" id="IPR008915">
    <property type="entry name" value="Peptidase_M50"/>
</dbReference>
<dbReference type="CDD" id="cd06163">
    <property type="entry name" value="S2P-M50_PDZ_RseP-like"/>
    <property type="match status" value="1"/>
</dbReference>